<keyword evidence="2" id="KW-0479">Metal-binding</keyword>
<name>A0ABZ2CCD4_9BACI</name>
<dbReference type="PANTHER" id="PTHR30502:SF0">
    <property type="entry name" value="PHOSPHOENOLPYRUVATE CARBOXYLASE FAMILY PROTEIN"/>
    <property type="match status" value="1"/>
</dbReference>
<dbReference type="GO" id="GO:0016829">
    <property type="term" value="F:lyase activity"/>
    <property type="evidence" value="ECO:0007669"/>
    <property type="project" value="UniProtKB-KW"/>
</dbReference>
<dbReference type="InterPro" id="IPR015813">
    <property type="entry name" value="Pyrv/PenolPyrv_kinase-like_dom"/>
</dbReference>
<sequence length="257" mass="28236">MRKNTLKEKINQKNRVFGTWIMTNSLDNAEILGHTGVDFIMIDAEHGSMDLESAGKMVSVIRGTRATPLLRAAGNEKSLIKRGLDTGASGIMIPMVNTKEEAEEAVSYCKYPPDGVRGMGAGRAVLFGAAAEDYEDYYARANEELLVILQIEHYSAVDNIEEILSVPDIDIAFIGPYDLSTSMGLQGQLNHPDVLKSYQKVIAACEKYNVTPGIMTWTDGIQQHLDMGFKFLLGGMDGAILYNGVKQLVSEFNSFTK</sequence>
<proteinExistence type="inferred from homology"/>
<evidence type="ECO:0000313" key="5">
    <source>
        <dbReference type="EMBL" id="WVX78784.1"/>
    </source>
</evidence>
<dbReference type="EMBL" id="CP137640">
    <property type="protein sequence ID" value="WVX78784.1"/>
    <property type="molecule type" value="Genomic_DNA"/>
</dbReference>
<evidence type="ECO:0000256" key="2">
    <source>
        <dbReference type="ARBA" id="ARBA00022723"/>
    </source>
</evidence>
<dbReference type="PANTHER" id="PTHR30502">
    <property type="entry name" value="2-KETO-3-DEOXY-L-RHAMNONATE ALDOLASE"/>
    <property type="match status" value="1"/>
</dbReference>
<dbReference type="InterPro" id="IPR005000">
    <property type="entry name" value="Aldolase/citrate-lyase_domain"/>
</dbReference>
<accession>A0ABZ2CCD4</accession>
<keyword evidence="3 5" id="KW-0456">Lyase</keyword>
<reference evidence="5 6" key="1">
    <citation type="submission" date="2023-10" db="EMBL/GenBank/DDBJ databases">
        <title>Niallia locisalis sp.nov. isolated from a salt pond sample.</title>
        <authorList>
            <person name="Li X.-J."/>
            <person name="Dong L."/>
        </authorList>
    </citation>
    <scope>NUCLEOTIDE SEQUENCE [LARGE SCALE GENOMIC DNA]</scope>
    <source>
        <strain evidence="5 6">DSM 29761</strain>
    </source>
</reference>
<feature type="domain" description="HpcH/HpaI aldolase/citrate lyase" evidence="4">
    <location>
        <begin position="18"/>
        <end position="242"/>
    </location>
</feature>
<dbReference type="Pfam" id="PF03328">
    <property type="entry name" value="HpcH_HpaI"/>
    <property type="match status" value="1"/>
</dbReference>
<evidence type="ECO:0000256" key="1">
    <source>
        <dbReference type="ARBA" id="ARBA00005568"/>
    </source>
</evidence>
<protein>
    <submittedName>
        <fullName evidence="5">Aldolase/citrate lyase family protein</fullName>
    </submittedName>
</protein>
<keyword evidence="6" id="KW-1185">Reference proteome</keyword>
<dbReference type="InterPro" id="IPR050251">
    <property type="entry name" value="HpcH-HpaI_aldolase"/>
</dbReference>
<evidence type="ECO:0000259" key="4">
    <source>
        <dbReference type="Pfam" id="PF03328"/>
    </source>
</evidence>
<dbReference type="RefSeq" id="WP_338447719.1">
    <property type="nucleotide sequence ID" value="NZ_CP137640.1"/>
</dbReference>
<comment type="similarity">
    <text evidence="1">Belongs to the HpcH/HpaI aldolase family.</text>
</comment>
<dbReference type="InterPro" id="IPR040442">
    <property type="entry name" value="Pyrv_kinase-like_dom_sf"/>
</dbReference>
<evidence type="ECO:0000313" key="6">
    <source>
        <dbReference type="Proteomes" id="UP001357223"/>
    </source>
</evidence>
<evidence type="ECO:0000256" key="3">
    <source>
        <dbReference type="ARBA" id="ARBA00023239"/>
    </source>
</evidence>
<organism evidence="5 6">
    <name type="scientific">Niallia oryzisoli</name>
    <dbReference type="NCBI Taxonomy" id="1737571"/>
    <lineage>
        <taxon>Bacteria</taxon>
        <taxon>Bacillati</taxon>
        <taxon>Bacillota</taxon>
        <taxon>Bacilli</taxon>
        <taxon>Bacillales</taxon>
        <taxon>Bacillaceae</taxon>
        <taxon>Niallia</taxon>
    </lineage>
</organism>
<dbReference type="Proteomes" id="UP001357223">
    <property type="component" value="Chromosome"/>
</dbReference>
<dbReference type="Gene3D" id="3.20.20.60">
    <property type="entry name" value="Phosphoenolpyruvate-binding domains"/>
    <property type="match status" value="1"/>
</dbReference>
<dbReference type="SUPFAM" id="SSF51621">
    <property type="entry name" value="Phosphoenolpyruvate/pyruvate domain"/>
    <property type="match status" value="1"/>
</dbReference>
<gene>
    <name evidence="5" type="ORF">R4Z09_15810</name>
</gene>